<feature type="domain" description="MRM3-like substrate binding" evidence="5">
    <location>
        <begin position="13"/>
        <end position="94"/>
    </location>
</feature>
<dbReference type="Pfam" id="PF22435">
    <property type="entry name" value="MRM3-like_sub_bind"/>
    <property type="match status" value="1"/>
</dbReference>
<evidence type="ECO:0000256" key="2">
    <source>
        <dbReference type="ARBA" id="ARBA00022603"/>
    </source>
</evidence>
<name>A0ABR8WPN9_9FLAO</name>
<evidence type="ECO:0000259" key="4">
    <source>
        <dbReference type="Pfam" id="PF00588"/>
    </source>
</evidence>
<evidence type="ECO:0000259" key="5">
    <source>
        <dbReference type="Pfam" id="PF22435"/>
    </source>
</evidence>
<dbReference type="PANTHER" id="PTHR43191">
    <property type="entry name" value="RRNA METHYLTRANSFERASE 3"/>
    <property type="match status" value="1"/>
</dbReference>
<comment type="similarity">
    <text evidence="1">Belongs to the class IV-like SAM-binding methyltransferase superfamily. RNA methyltransferase TrmH family.</text>
</comment>
<keyword evidence="2 6" id="KW-0489">Methyltransferase</keyword>
<dbReference type="SUPFAM" id="SSF55315">
    <property type="entry name" value="L30e-like"/>
    <property type="match status" value="1"/>
</dbReference>
<keyword evidence="7" id="KW-1185">Reference proteome</keyword>
<accession>A0ABR8WPN9</accession>
<comment type="caution">
    <text evidence="6">The sequence shown here is derived from an EMBL/GenBank/DDBJ whole genome shotgun (WGS) entry which is preliminary data.</text>
</comment>
<dbReference type="Pfam" id="PF00588">
    <property type="entry name" value="SpoU_methylase"/>
    <property type="match status" value="1"/>
</dbReference>
<dbReference type="GO" id="GO:0032259">
    <property type="term" value="P:methylation"/>
    <property type="evidence" value="ECO:0007669"/>
    <property type="project" value="UniProtKB-KW"/>
</dbReference>
<dbReference type="Proteomes" id="UP000626242">
    <property type="component" value="Unassembled WGS sequence"/>
</dbReference>
<proteinExistence type="inferred from homology"/>
<dbReference type="InterPro" id="IPR029064">
    <property type="entry name" value="Ribosomal_eL30-like_sf"/>
</dbReference>
<reference evidence="6 7" key="1">
    <citation type="submission" date="2020-08" db="EMBL/GenBank/DDBJ databases">
        <title>A Genomic Blueprint of the Chicken Gut Microbiome.</title>
        <authorList>
            <person name="Gilroy R."/>
            <person name="Ravi A."/>
            <person name="Getino M."/>
            <person name="Pursley I."/>
            <person name="Horton D.L."/>
            <person name="Alikhan N.-F."/>
            <person name="Baker D."/>
            <person name="Gharbi K."/>
            <person name="Hall N."/>
            <person name="Watson M."/>
            <person name="Adriaenssens E.M."/>
            <person name="Foster-Nyarko E."/>
            <person name="Jarju S."/>
            <person name="Secka A."/>
            <person name="Antonio M."/>
            <person name="Oren A."/>
            <person name="Chaudhuri R."/>
            <person name="La Ragione R.M."/>
            <person name="Hildebrand F."/>
            <person name="Pallen M.J."/>
        </authorList>
    </citation>
    <scope>NUCLEOTIDE SEQUENCE [LARGE SCALE GENOMIC DNA]</scope>
    <source>
        <strain evidence="6 7">Sa1CVA4</strain>
    </source>
</reference>
<dbReference type="Gene3D" id="3.40.1280.10">
    <property type="match status" value="1"/>
</dbReference>
<dbReference type="InterPro" id="IPR053888">
    <property type="entry name" value="MRM3-like_sub_bind"/>
</dbReference>
<protein>
    <submittedName>
        <fullName evidence="6">RNA methyltransferase</fullName>
    </submittedName>
</protein>
<dbReference type="GO" id="GO:0008168">
    <property type="term" value="F:methyltransferase activity"/>
    <property type="evidence" value="ECO:0007669"/>
    <property type="project" value="UniProtKB-KW"/>
</dbReference>
<gene>
    <name evidence="6" type="ORF">H9628_10235</name>
</gene>
<evidence type="ECO:0000256" key="3">
    <source>
        <dbReference type="ARBA" id="ARBA00022679"/>
    </source>
</evidence>
<dbReference type="PANTHER" id="PTHR43191:SF2">
    <property type="entry name" value="RRNA METHYLTRANSFERASE 3, MITOCHONDRIAL"/>
    <property type="match status" value="1"/>
</dbReference>
<dbReference type="EMBL" id="JACSPS010000003">
    <property type="protein sequence ID" value="MBD8018852.1"/>
    <property type="molecule type" value="Genomic_DNA"/>
</dbReference>
<dbReference type="InterPro" id="IPR029026">
    <property type="entry name" value="tRNA_m1G_MTases_N"/>
</dbReference>
<dbReference type="InterPro" id="IPR029028">
    <property type="entry name" value="Alpha/beta_knot_MTases"/>
</dbReference>
<dbReference type="SUPFAM" id="SSF75217">
    <property type="entry name" value="alpha/beta knot"/>
    <property type="match status" value="1"/>
</dbReference>
<evidence type="ECO:0000313" key="6">
    <source>
        <dbReference type="EMBL" id="MBD8018852.1"/>
    </source>
</evidence>
<dbReference type="InterPro" id="IPR001537">
    <property type="entry name" value="SpoU_MeTrfase"/>
</dbReference>
<organism evidence="6 7">
    <name type="scientific">Kaistella pullorum</name>
    <dbReference type="NCBI Taxonomy" id="2763074"/>
    <lineage>
        <taxon>Bacteria</taxon>
        <taxon>Pseudomonadati</taxon>
        <taxon>Bacteroidota</taxon>
        <taxon>Flavobacteriia</taxon>
        <taxon>Flavobacteriales</taxon>
        <taxon>Weeksellaceae</taxon>
        <taxon>Chryseobacterium group</taxon>
        <taxon>Kaistella</taxon>
    </lineage>
</organism>
<evidence type="ECO:0000256" key="1">
    <source>
        <dbReference type="ARBA" id="ARBA00007228"/>
    </source>
</evidence>
<evidence type="ECO:0000313" key="7">
    <source>
        <dbReference type="Proteomes" id="UP000626242"/>
    </source>
</evidence>
<dbReference type="Gene3D" id="3.30.1330.30">
    <property type="match status" value="1"/>
</dbReference>
<dbReference type="InterPro" id="IPR051259">
    <property type="entry name" value="rRNA_Methyltransferase"/>
</dbReference>
<keyword evidence="3" id="KW-0808">Transferase</keyword>
<feature type="domain" description="tRNA/rRNA methyltransferase SpoU type" evidence="4">
    <location>
        <begin position="114"/>
        <end position="252"/>
    </location>
</feature>
<sequence length="263" mass="29257">MKANLPMIESLQNEKIKHVTRLLSDNRFRKKSGLFAVEGQQENTRAQQFGFESEEFYICEGIFKAAIPQGKVHFVSEKVYEKLAYRGTSEGIIGIYQTKNALLEDFQPKPDSAVIILEGIEKPGNLGAILRSCEAFGIDGLVITDPKVDFYNPNVIRSSVGCLFGMNVFAATNESAVQFLERNKFNIYTTMMSADAGDLFAEELTARCAMVFGTEHSGLSEFWEKIGRNTLIPMSGSIDSLNLSNAVAITAYEISRQKLQVRP</sequence>